<evidence type="ECO:0000313" key="2">
    <source>
        <dbReference type="Proteomes" id="UP001589830"/>
    </source>
</evidence>
<accession>A0ABV6Q3K1</accession>
<comment type="caution">
    <text evidence="1">The sequence shown here is derived from an EMBL/GenBank/DDBJ whole genome shotgun (WGS) entry which is preliminary data.</text>
</comment>
<reference evidence="1 2" key="1">
    <citation type="submission" date="2024-09" db="EMBL/GenBank/DDBJ databases">
        <authorList>
            <person name="Sun Q."/>
            <person name="Mori K."/>
        </authorList>
    </citation>
    <scope>NUCLEOTIDE SEQUENCE [LARGE SCALE GENOMIC DNA]</scope>
    <source>
        <strain evidence="1 2">NCAIM B.02340</strain>
    </source>
</reference>
<keyword evidence="2" id="KW-1185">Reference proteome</keyword>
<protein>
    <submittedName>
        <fullName evidence="1">Uncharacterized protein</fullName>
    </submittedName>
</protein>
<sequence length="149" mass="16139">MLQLLGLKPEEIQRLISQGQVALEEMKAEMACIKASLEAIERILGYEYGRPSRALMGHDPLRLPLIAQVEAAGEAKRVDVAGLLGKPATRGHVVNIGDAKAALWFETGAQRVGPYYLLPAAALDLSWALEILEVRDAGEGPAKVQILMQ</sequence>
<gene>
    <name evidence="1" type="ORF">ACFFFP_06030</name>
</gene>
<dbReference type="EMBL" id="JBHLTW010000026">
    <property type="protein sequence ID" value="MFC0595723.1"/>
    <property type="molecule type" value="Genomic_DNA"/>
</dbReference>
<dbReference type="Proteomes" id="UP001589830">
    <property type="component" value="Unassembled WGS sequence"/>
</dbReference>
<dbReference type="RefSeq" id="WP_188848056.1">
    <property type="nucleotide sequence ID" value="NZ_BMPJ01000030.1"/>
</dbReference>
<proteinExistence type="predicted"/>
<evidence type="ECO:0000313" key="1">
    <source>
        <dbReference type="EMBL" id="MFC0595723.1"/>
    </source>
</evidence>
<name>A0ABV6Q3K1_9DEIN</name>
<organism evidence="1 2">
    <name type="scientific">Thermus composti</name>
    <dbReference type="NCBI Taxonomy" id="532059"/>
    <lineage>
        <taxon>Bacteria</taxon>
        <taxon>Thermotogati</taxon>
        <taxon>Deinococcota</taxon>
        <taxon>Deinococci</taxon>
        <taxon>Thermales</taxon>
        <taxon>Thermaceae</taxon>
        <taxon>Thermus</taxon>
    </lineage>
</organism>